<dbReference type="EMBL" id="QLYX01000027">
    <property type="protein sequence ID" value="RAY10640.1"/>
    <property type="molecule type" value="Genomic_DNA"/>
</dbReference>
<dbReference type="InterPro" id="IPR050267">
    <property type="entry name" value="Anti-sigma-factor_SerPK"/>
</dbReference>
<keyword evidence="1" id="KW-0808">Transferase</keyword>
<dbReference type="Proteomes" id="UP000251891">
    <property type="component" value="Unassembled WGS sequence"/>
</dbReference>
<dbReference type="PANTHER" id="PTHR35526">
    <property type="entry name" value="ANTI-SIGMA-F FACTOR RSBW-RELATED"/>
    <property type="match status" value="1"/>
</dbReference>
<reference evidence="3 4" key="1">
    <citation type="submission" date="2018-06" db="EMBL/GenBank/DDBJ databases">
        <title>Actinomadura craniellae sp. nov. isolated from marine sponge Craniella sp.</title>
        <authorList>
            <person name="Li L."/>
            <person name="Xu Q.H."/>
            <person name="Lin H.W."/>
            <person name="Lu Y.H."/>
        </authorList>
    </citation>
    <scope>NUCLEOTIDE SEQUENCE [LARGE SCALE GENOMIC DNA]</scope>
    <source>
        <strain evidence="3 4">LHW63021</strain>
    </source>
</reference>
<dbReference type="PANTHER" id="PTHR35526:SF3">
    <property type="entry name" value="ANTI-SIGMA-F FACTOR RSBW"/>
    <property type="match status" value="1"/>
</dbReference>
<gene>
    <name evidence="3" type="ORF">DPM19_34330</name>
</gene>
<feature type="domain" description="Histidine kinase/HSP90-like ATPase" evidence="2">
    <location>
        <begin position="19"/>
        <end position="134"/>
    </location>
</feature>
<protein>
    <recommendedName>
        <fullName evidence="2">Histidine kinase/HSP90-like ATPase domain-containing protein</fullName>
    </recommendedName>
</protein>
<organism evidence="3 4">
    <name type="scientific">Actinomadura craniellae</name>
    <dbReference type="NCBI Taxonomy" id="2231787"/>
    <lineage>
        <taxon>Bacteria</taxon>
        <taxon>Bacillati</taxon>
        <taxon>Actinomycetota</taxon>
        <taxon>Actinomycetes</taxon>
        <taxon>Streptosporangiales</taxon>
        <taxon>Thermomonosporaceae</taxon>
        <taxon>Actinomadura</taxon>
    </lineage>
</organism>
<comment type="caution">
    <text evidence="3">The sequence shown here is derived from an EMBL/GenBank/DDBJ whole genome shotgun (WGS) entry which is preliminary data.</text>
</comment>
<dbReference type="Gene3D" id="3.30.565.10">
    <property type="entry name" value="Histidine kinase-like ATPase, C-terminal domain"/>
    <property type="match status" value="1"/>
</dbReference>
<evidence type="ECO:0000259" key="2">
    <source>
        <dbReference type="Pfam" id="PF13581"/>
    </source>
</evidence>
<keyword evidence="1" id="KW-0418">Kinase</keyword>
<evidence type="ECO:0000313" key="4">
    <source>
        <dbReference type="Proteomes" id="UP000251891"/>
    </source>
</evidence>
<name>A0A365GV18_9ACTN</name>
<dbReference type="OrthoDB" id="3478068at2"/>
<dbReference type="AlphaFoldDB" id="A0A365GV18"/>
<keyword evidence="4" id="KW-1185">Reference proteome</keyword>
<dbReference type="InterPro" id="IPR036890">
    <property type="entry name" value="HATPase_C_sf"/>
</dbReference>
<accession>A0A365GV18</accession>
<dbReference type="RefSeq" id="WP_111872291.1">
    <property type="nucleotide sequence ID" value="NZ_QLYX01000027.1"/>
</dbReference>
<keyword evidence="1" id="KW-0723">Serine/threonine-protein kinase</keyword>
<dbReference type="InterPro" id="IPR003594">
    <property type="entry name" value="HATPase_dom"/>
</dbReference>
<evidence type="ECO:0000313" key="3">
    <source>
        <dbReference type="EMBL" id="RAY10640.1"/>
    </source>
</evidence>
<evidence type="ECO:0000256" key="1">
    <source>
        <dbReference type="ARBA" id="ARBA00022527"/>
    </source>
</evidence>
<dbReference type="CDD" id="cd16936">
    <property type="entry name" value="HATPase_RsbW-like"/>
    <property type="match status" value="1"/>
</dbReference>
<sequence>MNSAKAEASSNLRLPMAASTASAGLAWSLVEQRLICWGLSEPARYDARLVLSELVANAVAVTPVTECIIVYCHRDRIGVAIGVADPCSDVPCAPGPVVELKLEDLDLSEENFDVNGGWGLTLVTALSAECGVTPLPSGGKVMWARLRA</sequence>
<dbReference type="GO" id="GO:0004674">
    <property type="term" value="F:protein serine/threonine kinase activity"/>
    <property type="evidence" value="ECO:0007669"/>
    <property type="project" value="UniProtKB-KW"/>
</dbReference>
<dbReference type="SUPFAM" id="SSF55874">
    <property type="entry name" value="ATPase domain of HSP90 chaperone/DNA topoisomerase II/histidine kinase"/>
    <property type="match status" value="1"/>
</dbReference>
<proteinExistence type="predicted"/>
<dbReference type="Pfam" id="PF13581">
    <property type="entry name" value="HATPase_c_2"/>
    <property type="match status" value="1"/>
</dbReference>